<proteinExistence type="predicted"/>
<dbReference type="PANTHER" id="PTHR37299:SF1">
    <property type="entry name" value="STAGE 0 SPORULATION PROTEIN A HOMOLOG"/>
    <property type="match status" value="1"/>
</dbReference>
<dbReference type="RefSeq" id="WP_346762295.1">
    <property type="nucleotide sequence ID" value="NZ_JAUJEB010000012.1"/>
</dbReference>
<keyword evidence="4" id="KW-0238">DNA-binding</keyword>
<dbReference type="InterPro" id="IPR007492">
    <property type="entry name" value="LytTR_DNA-bd_dom"/>
</dbReference>
<evidence type="ECO:0000256" key="1">
    <source>
        <dbReference type="PROSITE-ProRule" id="PRU00169"/>
    </source>
</evidence>
<dbReference type="Gene3D" id="2.40.50.1020">
    <property type="entry name" value="LytTr DNA-binding domain"/>
    <property type="match status" value="1"/>
</dbReference>
<dbReference type="CDD" id="cd00156">
    <property type="entry name" value="REC"/>
    <property type="match status" value="1"/>
</dbReference>
<dbReference type="InterPro" id="IPR046947">
    <property type="entry name" value="LytR-like"/>
</dbReference>
<dbReference type="PROSITE" id="PS50110">
    <property type="entry name" value="RESPONSE_REGULATORY"/>
    <property type="match status" value="1"/>
</dbReference>
<keyword evidence="1" id="KW-0597">Phosphoprotein</keyword>
<evidence type="ECO:0000313" key="4">
    <source>
        <dbReference type="EMBL" id="MDN5216957.1"/>
    </source>
</evidence>
<dbReference type="SMART" id="SM00448">
    <property type="entry name" value="REC"/>
    <property type="match status" value="1"/>
</dbReference>
<dbReference type="EMBL" id="JAUJEB010000012">
    <property type="protein sequence ID" value="MDN5216957.1"/>
    <property type="molecule type" value="Genomic_DNA"/>
</dbReference>
<evidence type="ECO:0000313" key="5">
    <source>
        <dbReference type="Proteomes" id="UP001172083"/>
    </source>
</evidence>
<accession>A0ABT8LGM5</accession>
<dbReference type="InterPro" id="IPR001789">
    <property type="entry name" value="Sig_transdc_resp-reg_receiver"/>
</dbReference>
<evidence type="ECO:0000259" key="3">
    <source>
        <dbReference type="PROSITE" id="PS50930"/>
    </source>
</evidence>
<protein>
    <submittedName>
        <fullName evidence="4">LytTR family DNA-binding domain-containing protein</fullName>
    </submittedName>
</protein>
<dbReference type="Proteomes" id="UP001172083">
    <property type="component" value="Unassembled WGS sequence"/>
</dbReference>
<dbReference type="SUPFAM" id="SSF52172">
    <property type="entry name" value="CheY-like"/>
    <property type="match status" value="1"/>
</dbReference>
<dbReference type="Pfam" id="PF00072">
    <property type="entry name" value="Response_reg"/>
    <property type="match status" value="1"/>
</dbReference>
<evidence type="ECO:0000259" key="2">
    <source>
        <dbReference type="PROSITE" id="PS50110"/>
    </source>
</evidence>
<dbReference type="Pfam" id="PF04397">
    <property type="entry name" value="LytTR"/>
    <property type="match status" value="1"/>
</dbReference>
<gene>
    <name evidence="4" type="ORF">QQ020_33105</name>
</gene>
<dbReference type="GO" id="GO:0003677">
    <property type="term" value="F:DNA binding"/>
    <property type="evidence" value="ECO:0007669"/>
    <property type="project" value="UniProtKB-KW"/>
</dbReference>
<dbReference type="InterPro" id="IPR011006">
    <property type="entry name" value="CheY-like_superfamily"/>
</dbReference>
<feature type="domain" description="HTH LytTR-type" evidence="3">
    <location>
        <begin position="131"/>
        <end position="228"/>
    </location>
</feature>
<sequence>MIKLKRCLIIDDDPLICDLLEHFCSKVELITEVTVSNSGFESVNLMGQYHFDLILLDYDLPDITGKQILPLINKETAVIMITSNKDFGYESYNYDQIVDYLVKPIEFARFFKGIQKACQKIASGPDRKGQLFLKEGNAFTKVALDETLFIKSAGNYLEFVFTNKKVMTIMTMKEVEQKLPPNFQRIHRSYIVNIEQIDSISNAEVKIKNHEIPISATFESELLRKINLLN</sequence>
<feature type="domain" description="Response regulatory" evidence="2">
    <location>
        <begin position="6"/>
        <end position="118"/>
    </location>
</feature>
<comment type="caution">
    <text evidence="4">The sequence shown here is derived from an EMBL/GenBank/DDBJ whole genome shotgun (WGS) entry which is preliminary data.</text>
</comment>
<dbReference type="PANTHER" id="PTHR37299">
    <property type="entry name" value="TRANSCRIPTIONAL REGULATOR-RELATED"/>
    <property type="match status" value="1"/>
</dbReference>
<dbReference type="SMART" id="SM00850">
    <property type="entry name" value="LytTR"/>
    <property type="match status" value="1"/>
</dbReference>
<name>A0ABT8LGM5_9BACT</name>
<feature type="modified residue" description="4-aspartylphosphate" evidence="1">
    <location>
        <position position="57"/>
    </location>
</feature>
<dbReference type="Gene3D" id="3.40.50.2300">
    <property type="match status" value="1"/>
</dbReference>
<dbReference type="PROSITE" id="PS50930">
    <property type="entry name" value="HTH_LYTTR"/>
    <property type="match status" value="1"/>
</dbReference>
<reference evidence="4" key="1">
    <citation type="submission" date="2023-06" db="EMBL/GenBank/DDBJ databases">
        <title>Genomic of Agaribacillus aureum.</title>
        <authorList>
            <person name="Wang G."/>
        </authorList>
    </citation>
    <scope>NUCLEOTIDE SEQUENCE</scope>
    <source>
        <strain evidence="4">BMA12</strain>
    </source>
</reference>
<organism evidence="4 5">
    <name type="scientific">Agaribacillus aureus</name>
    <dbReference type="NCBI Taxonomy" id="3051825"/>
    <lineage>
        <taxon>Bacteria</taxon>
        <taxon>Pseudomonadati</taxon>
        <taxon>Bacteroidota</taxon>
        <taxon>Cytophagia</taxon>
        <taxon>Cytophagales</taxon>
        <taxon>Splendidivirgaceae</taxon>
        <taxon>Agaribacillus</taxon>
    </lineage>
</organism>
<keyword evidence="5" id="KW-1185">Reference proteome</keyword>